<dbReference type="Pfam" id="PF01661">
    <property type="entry name" value="Macro"/>
    <property type="match status" value="1"/>
</dbReference>
<sequence length="223" mass="24415">MSVLLSQIPTLRHLYKTAVLAPLPDPSKARFKPAESLLDRVSLYQGDITKLEVFAIVNAANSSLLGGGGVDGAIHNAAGPQLLEECRTLNGCMTGDAKVTKGYDLPSKHVIHTAGPVYSSKTPDEDAALLTSCYKRSLEEAVKIPSEDENSGRQVAFPSISTGIYGYPIEDATHIALEVVRRFLEEDDKENKLDRVIFVVWSNKDRDVYKSLLPLYFPPEPEA</sequence>
<dbReference type="NCBIfam" id="NF001664">
    <property type="entry name" value="PRK00431.1-6"/>
    <property type="match status" value="1"/>
</dbReference>
<gene>
    <name evidence="2" type="ORF">EIP91_000445</name>
</gene>
<evidence type="ECO:0000313" key="2">
    <source>
        <dbReference type="EMBL" id="TCD67160.1"/>
    </source>
</evidence>
<dbReference type="STRING" id="92696.A0A4R0RFP9"/>
<dbReference type="PANTHER" id="PTHR11106">
    <property type="entry name" value="GANGLIOSIDE INDUCED DIFFERENTIATION ASSOCIATED PROTEIN 2-RELATED"/>
    <property type="match status" value="1"/>
</dbReference>
<name>A0A4R0RFP9_9APHY</name>
<dbReference type="InterPro" id="IPR043472">
    <property type="entry name" value="Macro_dom-like"/>
</dbReference>
<protein>
    <recommendedName>
        <fullName evidence="1">Macro domain-containing protein</fullName>
    </recommendedName>
</protein>
<dbReference type="PANTHER" id="PTHR11106:SF27">
    <property type="entry name" value="MACRO DOMAIN-CONTAINING PROTEIN"/>
    <property type="match status" value="1"/>
</dbReference>
<dbReference type="OrthoDB" id="6077599at2759"/>
<dbReference type="CDD" id="cd02908">
    <property type="entry name" value="Macro_OAADPr_deacetylase"/>
    <property type="match status" value="1"/>
</dbReference>
<keyword evidence="3" id="KW-1185">Reference proteome</keyword>
<dbReference type="AlphaFoldDB" id="A0A4R0RFP9"/>
<evidence type="ECO:0000259" key="1">
    <source>
        <dbReference type="PROSITE" id="PS51154"/>
    </source>
</evidence>
<comment type="caution">
    <text evidence="2">The sequence shown here is derived from an EMBL/GenBank/DDBJ whole genome shotgun (WGS) entry which is preliminary data.</text>
</comment>
<feature type="domain" description="Macro" evidence="1">
    <location>
        <begin position="28"/>
        <end position="217"/>
    </location>
</feature>
<proteinExistence type="predicted"/>
<dbReference type="EMBL" id="RWJN01000108">
    <property type="protein sequence ID" value="TCD67160.1"/>
    <property type="molecule type" value="Genomic_DNA"/>
</dbReference>
<dbReference type="SUPFAM" id="SSF52949">
    <property type="entry name" value="Macro domain-like"/>
    <property type="match status" value="1"/>
</dbReference>
<reference evidence="2 3" key="1">
    <citation type="submission" date="2018-11" db="EMBL/GenBank/DDBJ databases">
        <title>Genome assembly of Steccherinum ochraceum LE-BIN_3174, the white-rot fungus of the Steccherinaceae family (The Residual Polyporoid clade, Polyporales, Basidiomycota).</title>
        <authorList>
            <person name="Fedorova T.V."/>
            <person name="Glazunova O.A."/>
            <person name="Landesman E.O."/>
            <person name="Moiseenko K.V."/>
            <person name="Psurtseva N.V."/>
            <person name="Savinova O.S."/>
            <person name="Shakhova N.V."/>
            <person name="Tyazhelova T.V."/>
            <person name="Vasina D.V."/>
        </authorList>
    </citation>
    <scope>NUCLEOTIDE SEQUENCE [LARGE SCALE GENOMIC DNA]</scope>
    <source>
        <strain evidence="2 3">LE-BIN_3174</strain>
    </source>
</reference>
<organism evidence="2 3">
    <name type="scientific">Steccherinum ochraceum</name>
    <dbReference type="NCBI Taxonomy" id="92696"/>
    <lineage>
        <taxon>Eukaryota</taxon>
        <taxon>Fungi</taxon>
        <taxon>Dikarya</taxon>
        <taxon>Basidiomycota</taxon>
        <taxon>Agaricomycotina</taxon>
        <taxon>Agaricomycetes</taxon>
        <taxon>Polyporales</taxon>
        <taxon>Steccherinaceae</taxon>
        <taxon>Steccherinum</taxon>
    </lineage>
</organism>
<evidence type="ECO:0000313" key="3">
    <source>
        <dbReference type="Proteomes" id="UP000292702"/>
    </source>
</evidence>
<dbReference type="SMART" id="SM00506">
    <property type="entry name" value="A1pp"/>
    <property type="match status" value="1"/>
</dbReference>
<accession>A0A4R0RFP9</accession>
<dbReference type="PROSITE" id="PS51154">
    <property type="entry name" value="MACRO"/>
    <property type="match status" value="1"/>
</dbReference>
<dbReference type="InterPro" id="IPR002589">
    <property type="entry name" value="Macro_dom"/>
</dbReference>
<dbReference type="Gene3D" id="3.40.220.10">
    <property type="entry name" value="Leucine Aminopeptidase, subunit E, domain 1"/>
    <property type="match status" value="1"/>
</dbReference>
<dbReference type="Proteomes" id="UP000292702">
    <property type="component" value="Unassembled WGS sequence"/>
</dbReference>